<dbReference type="InterPro" id="IPR003961">
    <property type="entry name" value="FN3_dom"/>
</dbReference>
<dbReference type="STRING" id="1182545.A0A072PFA5"/>
<name>A0A072PFA5_9EURO</name>
<evidence type="ECO:0000256" key="7">
    <source>
        <dbReference type="ARBA" id="ARBA00022801"/>
    </source>
</evidence>
<feature type="chain" id="PRO_5005104215" description="Peptide hydrolase" evidence="10">
    <location>
        <begin position="20"/>
        <end position="499"/>
    </location>
</feature>
<feature type="signal peptide" evidence="10">
    <location>
        <begin position="1"/>
        <end position="19"/>
    </location>
</feature>
<proteinExistence type="inferred from homology"/>
<evidence type="ECO:0000256" key="3">
    <source>
        <dbReference type="ARBA" id="ARBA00005634"/>
    </source>
</evidence>
<dbReference type="Pfam" id="PF04389">
    <property type="entry name" value="Peptidase_M28"/>
    <property type="match status" value="1"/>
</dbReference>
<keyword evidence="10" id="KW-0732">Signal</keyword>
<keyword evidence="13" id="KW-1185">Reference proteome</keyword>
<dbReference type="InterPro" id="IPR007484">
    <property type="entry name" value="Peptidase_M28"/>
</dbReference>
<dbReference type="PANTHER" id="PTHR12147:SF26">
    <property type="entry name" value="PEPTIDASE M28 DOMAIN-CONTAINING PROTEIN"/>
    <property type="match status" value="1"/>
</dbReference>
<dbReference type="VEuPathDB" id="FungiDB:A1O9_05875"/>
<keyword evidence="4" id="KW-0964">Secreted</keyword>
<dbReference type="Gene3D" id="3.40.630.10">
    <property type="entry name" value="Zn peptidases"/>
    <property type="match status" value="1"/>
</dbReference>
<gene>
    <name evidence="12" type="ORF">A1O9_05875</name>
</gene>
<dbReference type="PROSITE" id="PS50853">
    <property type="entry name" value="FN3"/>
    <property type="match status" value="1"/>
</dbReference>
<evidence type="ECO:0000256" key="10">
    <source>
        <dbReference type="RuleBase" id="RU361240"/>
    </source>
</evidence>
<comment type="caution">
    <text evidence="12">The sequence shown here is derived from an EMBL/GenBank/DDBJ whole genome shotgun (WGS) entry which is preliminary data.</text>
</comment>
<dbReference type="InterPro" id="IPR036116">
    <property type="entry name" value="FN3_sf"/>
</dbReference>
<comment type="similarity">
    <text evidence="3">Belongs to the peptidase M28 family. M28B subfamily.</text>
</comment>
<dbReference type="CDD" id="cd05642">
    <property type="entry name" value="M28_like"/>
    <property type="match status" value="1"/>
</dbReference>
<dbReference type="GO" id="GO:0006508">
    <property type="term" value="P:proteolysis"/>
    <property type="evidence" value="ECO:0007669"/>
    <property type="project" value="UniProtKB-KW"/>
</dbReference>
<keyword evidence="9" id="KW-0482">Metalloprotease</keyword>
<dbReference type="EC" id="3.4.-.-" evidence="10"/>
<evidence type="ECO:0000256" key="5">
    <source>
        <dbReference type="ARBA" id="ARBA00022670"/>
    </source>
</evidence>
<dbReference type="OrthoDB" id="10013407at2759"/>
<dbReference type="GO" id="GO:0008235">
    <property type="term" value="F:metalloexopeptidase activity"/>
    <property type="evidence" value="ECO:0007669"/>
    <property type="project" value="InterPro"/>
</dbReference>
<dbReference type="GO" id="GO:0046872">
    <property type="term" value="F:metal ion binding"/>
    <property type="evidence" value="ECO:0007669"/>
    <property type="project" value="UniProtKB-KW"/>
</dbReference>
<comment type="subcellular location">
    <subcellularLocation>
        <location evidence="2">Secreted</location>
    </subcellularLocation>
</comment>
<reference evidence="12 13" key="1">
    <citation type="submission" date="2013-03" db="EMBL/GenBank/DDBJ databases">
        <title>The Genome Sequence of Exophiala aquamarina CBS 119918.</title>
        <authorList>
            <consortium name="The Broad Institute Genomics Platform"/>
            <person name="Cuomo C."/>
            <person name="de Hoog S."/>
            <person name="Gorbushina A."/>
            <person name="Walker B."/>
            <person name="Young S.K."/>
            <person name="Zeng Q."/>
            <person name="Gargeya S."/>
            <person name="Fitzgerald M."/>
            <person name="Haas B."/>
            <person name="Abouelleil A."/>
            <person name="Allen A.W."/>
            <person name="Alvarado L."/>
            <person name="Arachchi H.M."/>
            <person name="Berlin A.M."/>
            <person name="Chapman S.B."/>
            <person name="Gainer-Dewar J."/>
            <person name="Goldberg J."/>
            <person name="Griggs A."/>
            <person name="Gujja S."/>
            <person name="Hansen M."/>
            <person name="Howarth C."/>
            <person name="Imamovic A."/>
            <person name="Ireland A."/>
            <person name="Larimer J."/>
            <person name="McCowan C."/>
            <person name="Murphy C."/>
            <person name="Pearson M."/>
            <person name="Poon T.W."/>
            <person name="Priest M."/>
            <person name="Roberts A."/>
            <person name="Saif S."/>
            <person name="Shea T."/>
            <person name="Sisk P."/>
            <person name="Sykes S."/>
            <person name="Wortman J."/>
            <person name="Nusbaum C."/>
            <person name="Birren B."/>
        </authorList>
    </citation>
    <scope>NUCLEOTIDE SEQUENCE [LARGE SCALE GENOMIC DNA]</scope>
    <source>
        <strain evidence="12 13">CBS 119918</strain>
    </source>
</reference>
<evidence type="ECO:0000256" key="4">
    <source>
        <dbReference type="ARBA" id="ARBA00022525"/>
    </source>
</evidence>
<keyword evidence="7 10" id="KW-0378">Hydrolase</keyword>
<dbReference type="Proteomes" id="UP000027920">
    <property type="component" value="Unassembled WGS sequence"/>
</dbReference>
<dbReference type="InterPro" id="IPR045175">
    <property type="entry name" value="M28_fam"/>
</dbReference>
<keyword evidence="6 10" id="KW-0479">Metal-binding</keyword>
<evidence type="ECO:0000259" key="11">
    <source>
        <dbReference type="PROSITE" id="PS50853"/>
    </source>
</evidence>
<dbReference type="GO" id="GO:0005576">
    <property type="term" value="C:extracellular region"/>
    <property type="evidence" value="ECO:0007669"/>
    <property type="project" value="UniProtKB-SubCell"/>
</dbReference>
<evidence type="ECO:0000313" key="12">
    <source>
        <dbReference type="EMBL" id="KEF57953.1"/>
    </source>
</evidence>
<evidence type="ECO:0000256" key="2">
    <source>
        <dbReference type="ARBA" id="ARBA00004613"/>
    </source>
</evidence>
<keyword evidence="5 10" id="KW-0645">Protease</keyword>
<dbReference type="GeneID" id="25280796"/>
<organism evidence="12 13">
    <name type="scientific">Exophiala aquamarina CBS 119918</name>
    <dbReference type="NCBI Taxonomy" id="1182545"/>
    <lineage>
        <taxon>Eukaryota</taxon>
        <taxon>Fungi</taxon>
        <taxon>Dikarya</taxon>
        <taxon>Ascomycota</taxon>
        <taxon>Pezizomycotina</taxon>
        <taxon>Eurotiomycetes</taxon>
        <taxon>Chaetothyriomycetidae</taxon>
        <taxon>Chaetothyriales</taxon>
        <taxon>Herpotrichiellaceae</taxon>
        <taxon>Exophiala</taxon>
    </lineage>
</organism>
<dbReference type="RefSeq" id="XP_013260543.1">
    <property type="nucleotide sequence ID" value="XM_013405089.1"/>
</dbReference>
<dbReference type="AlphaFoldDB" id="A0A072PFA5"/>
<dbReference type="HOGENOM" id="CLU_047420_0_0_1"/>
<dbReference type="SUPFAM" id="SSF53187">
    <property type="entry name" value="Zn-dependent exopeptidases"/>
    <property type="match status" value="1"/>
</dbReference>
<evidence type="ECO:0000256" key="9">
    <source>
        <dbReference type="ARBA" id="ARBA00023049"/>
    </source>
</evidence>
<dbReference type="PANTHER" id="PTHR12147">
    <property type="entry name" value="METALLOPEPTIDASE M28 FAMILY MEMBER"/>
    <property type="match status" value="1"/>
</dbReference>
<evidence type="ECO:0000256" key="1">
    <source>
        <dbReference type="ARBA" id="ARBA00001947"/>
    </source>
</evidence>
<comment type="cofactor">
    <cofactor evidence="1">
        <name>Zn(2+)</name>
        <dbReference type="ChEBI" id="CHEBI:29105"/>
    </cofactor>
</comment>
<protein>
    <recommendedName>
        <fullName evidence="10">Peptide hydrolase</fullName>
        <ecNumber evidence="10">3.4.-.-</ecNumber>
    </recommendedName>
</protein>
<accession>A0A072PFA5</accession>
<feature type="domain" description="Fibronectin type-III" evidence="11">
    <location>
        <begin position="405"/>
        <end position="499"/>
    </location>
</feature>
<evidence type="ECO:0000256" key="6">
    <source>
        <dbReference type="ARBA" id="ARBA00022723"/>
    </source>
</evidence>
<dbReference type="SUPFAM" id="SSF49265">
    <property type="entry name" value="Fibronectin type III"/>
    <property type="match status" value="1"/>
</dbReference>
<evidence type="ECO:0000313" key="13">
    <source>
        <dbReference type="Proteomes" id="UP000027920"/>
    </source>
</evidence>
<sequence>MARAIALLVLLSLCASTFTLTVPANTNGRLSSRQSPNPLQVRQEIQSPLLSCPASSWPHTNLGTRIQPQAPDSELQSILSQVSPANIEATILKLVSFGTRHTLSSQTDPKRGIGAARDWIASEFRKYAEPSGGRMTVEVPGYMQQPDGDRVLFSVLLSDVVATLKGSEDPETLYVVSGHYDTRCSDPLDYECDAPGADDDASGVAISLELARIMATHRPKATIVFVAVAGEEQGLYGSQFLAQTYKNNSVNVAGMFTNDIVGSSTADDGTKDPYTIRLFAQGPPLTENSTQRATRLNVGGENDSPSRELGRFVHEVAANEYTQMNVSVIYRLDRYSRGGDHRPFLEAGYAAARFTEPNEDYKHQHQDVRVEGGVQYGDLPEFCDFDFISRVGKVNGAALWSLANAPGQPTNVYVNTTALDNNSQFIWEPPLGGGIGVTGYEIVSRPTTAAFWTHALDVGDVLTAKIDLSKDNVVFGIRSVGKGGYKSPAVFPFPLVSGS</sequence>
<dbReference type="EMBL" id="AMGV01000004">
    <property type="protein sequence ID" value="KEF57953.1"/>
    <property type="molecule type" value="Genomic_DNA"/>
</dbReference>
<keyword evidence="8 10" id="KW-0862">Zinc</keyword>
<evidence type="ECO:0000256" key="8">
    <source>
        <dbReference type="ARBA" id="ARBA00022833"/>
    </source>
</evidence>